<gene>
    <name evidence="1" type="ORF">TASK_LOCUS5153</name>
</gene>
<organism evidence="3">
    <name type="scientific">Taenia asiatica</name>
    <name type="common">Asian tapeworm</name>
    <dbReference type="NCBI Taxonomy" id="60517"/>
    <lineage>
        <taxon>Eukaryota</taxon>
        <taxon>Metazoa</taxon>
        <taxon>Spiralia</taxon>
        <taxon>Lophotrochozoa</taxon>
        <taxon>Platyhelminthes</taxon>
        <taxon>Cestoda</taxon>
        <taxon>Eucestoda</taxon>
        <taxon>Cyclophyllidea</taxon>
        <taxon>Taeniidae</taxon>
        <taxon>Taenia</taxon>
    </lineage>
</organism>
<dbReference type="EMBL" id="UYRS01018396">
    <property type="protein sequence ID" value="VDK34597.1"/>
    <property type="molecule type" value="Genomic_DNA"/>
</dbReference>
<name>A0A0R3W4Z1_TAEAS</name>
<reference evidence="3" key="1">
    <citation type="submission" date="2017-02" db="UniProtKB">
        <authorList>
            <consortium name="WormBaseParasite"/>
        </authorList>
    </citation>
    <scope>IDENTIFICATION</scope>
</reference>
<evidence type="ECO:0000313" key="3">
    <source>
        <dbReference type="WBParaSite" id="TASK_0000515201-mRNA-1"/>
    </source>
</evidence>
<dbReference type="WBParaSite" id="TASK_0000515201-mRNA-1">
    <property type="protein sequence ID" value="TASK_0000515201-mRNA-1"/>
    <property type="gene ID" value="TASK_0000515201"/>
</dbReference>
<reference evidence="1 2" key="2">
    <citation type="submission" date="2018-11" db="EMBL/GenBank/DDBJ databases">
        <authorList>
            <consortium name="Pathogen Informatics"/>
        </authorList>
    </citation>
    <scope>NUCLEOTIDE SEQUENCE [LARGE SCALE GENOMIC DNA]</scope>
</reference>
<dbReference type="OrthoDB" id="8031842at2759"/>
<keyword evidence="2" id="KW-1185">Reference proteome</keyword>
<evidence type="ECO:0000313" key="1">
    <source>
        <dbReference type="EMBL" id="VDK34597.1"/>
    </source>
</evidence>
<dbReference type="Proteomes" id="UP000282613">
    <property type="component" value="Unassembled WGS sequence"/>
</dbReference>
<evidence type="ECO:0000313" key="2">
    <source>
        <dbReference type="Proteomes" id="UP000282613"/>
    </source>
</evidence>
<protein>
    <submittedName>
        <fullName evidence="3">Flagellar motor switch protein FliM</fullName>
    </submittedName>
</protein>
<dbReference type="AlphaFoldDB" id="A0A0R3W4Z1"/>
<sequence>MTDGQAIIANDFRYSMIIQFVVPTLQEMDVDGMQLQQDGARETIQLLYEPFPGRAISRDDDQNRPP</sequence>
<proteinExistence type="predicted"/>
<accession>A0A0R3W4Z1</accession>